<dbReference type="InterPro" id="IPR036179">
    <property type="entry name" value="Ig-like_dom_sf"/>
</dbReference>
<dbReference type="Ensembl" id="ENSECRT00000029055.1">
    <property type="protein sequence ID" value="ENSECRP00000028451.1"/>
    <property type="gene ID" value="ENSECRG00000019266.1"/>
</dbReference>
<keyword evidence="3" id="KW-1185">Reference proteome</keyword>
<dbReference type="Pfam" id="PF07686">
    <property type="entry name" value="V-set"/>
    <property type="match status" value="1"/>
</dbReference>
<organism evidence="2 3">
    <name type="scientific">Erpetoichthys calabaricus</name>
    <name type="common">Rope fish</name>
    <name type="synonym">Calamoichthys calabaricus</name>
    <dbReference type="NCBI Taxonomy" id="27687"/>
    <lineage>
        <taxon>Eukaryota</taxon>
        <taxon>Metazoa</taxon>
        <taxon>Chordata</taxon>
        <taxon>Craniata</taxon>
        <taxon>Vertebrata</taxon>
        <taxon>Euteleostomi</taxon>
        <taxon>Actinopterygii</taxon>
        <taxon>Polypteriformes</taxon>
        <taxon>Polypteridae</taxon>
        <taxon>Erpetoichthys</taxon>
    </lineage>
</organism>
<proteinExistence type="predicted"/>
<name>A0A8C4TBY1_ERPCA</name>
<dbReference type="InterPro" id="IPR007110">
    <property type="entry name" value="Ig-like_dom"/>
</dbReference>
<accession>A0A8C4TBY1</accession>
<protein>
    <recommendedName>
        <fullName evidence="1">Ig-like domain-containing protein</fullName>
    </recommendedName>
</protein>
<dbReference type="Gene3D" id="2.60.40.10">
    <property type="entry name" value="Immunoglobulins"/>
    <property type="match status" value="1"/>
</dbReference>
<dbReference type="InterPro" id="IPR013783">
    <property type="entry name" value="Ig-like_fold"/>
</dbReference>
<evidence type="ECO:0000313" key="2">
    <source>
        <dbReference type="Ensembl" id="ENSECRP00000028451.1"/>
    </source>
</evidence>
<dbReference type="PROSITE" id="PS50835">
    <property type="entry name" value="IG_LIKE"/>
    <property type="match status" value="1"/>
</dbReference>
<feature type="domain" description="Ig-like" evidence="1">
    <location>
        <begin position="1"/>
        <end position="63"/>
    </location>
</feature>
<dbReference type="InterPro" id="IPR013106">
    <property type="entry name" value="Ig_V-set"/>
</dbReference>
<reference evidence="2" key="1">
    <citation type="submission" date="2025-08" db="UniProtKB">
        <authorList>
            <consortium name="Ensembl"/>
        </authorList>
    </citation>
    <scope>IDENTIFICATION</scope>
</reference>
<evidence type="ECO:0000313" key="3">
    <source>
        <dbReference type="Proteomes" id="UP000694620"/>
    </source>
</evidence>
<reference evidence="2" key="2">
    <citation type="submission" date="2025-09" db="UniProtKB">
        <authorList>
            <consortium name="Ensembl"/>
        </authorList>
    </citation>
    <scope>IDENTIFICATION</scope>
</reference>
<dbReference type="SUPFAM" id="SSF48726">
    <property type="entry name" value="Immunoglobulin"/>
    <property type="match status" value="1"/>
</dbReference>
<dbReference type="AlphaFoldDB" id="A0A8C4TBY1"/>
<sequence length="134" mass="15835">MVWYRQFYDYPPEPVMKIAMSDKGYRFFNYMEEEEEHFTVKESHTLVIQKVRINDSGMYYCAVPDRSVYVFLEGIEICVTGQLNVSSTRKIPPDVFSENFKPCPPLPWCPFICVIVVQRRLLHSRLSQQAPQEM</sequence>
<evidence type="ECO:0000259" key="1">
    <source>
        <dbReference type="PROSITE" id="PS50835"/>
    </source>
</evidence>
<dbReference type="Proteomes" id="UP000694620">
    <property type="component" value="Unassembled WGS sequence"/>
</dbReference>